<proteinExistence type="predicted"/>
<feature type="signal peptide" evidence="1">
    <location>
        <begin position="1"/>
        <end position="25"/>
    </location>
</feature>
<evidence type="ECO:0000256" key="1">
    <source>
        <dbReference type="SAM" id="SignalP"/>
    </source>
</evidence>
<dbReference type="OrthoDB" id="7824623at2"/>
<dbReference type="Proteomes" id="UP000191135">
    <property type="component" value="Chromosome"/>
</dbReference>
<dbReference type="KEGG" id="mmed:Mame_03622"/>
<feature type="chain" id="PRO_5010694642" evidence="1">
    <location>
        <begin position="26"/>
        <end position="415"/>
    </location>
</feature>
<organism evidence="2 3">
    <name type="scientific">Martelella mediterranea DSM 17316</name>
    <dbReference type="NCBI Taxonomy" id="1122214"/>
    <lineage>
        <taxon>Bacteria</taxon>
        <taxon>Pseudomonadati</taxon>
        <taxon>Pseudomonadota</taxon>
        <taxon>Alphaproteobacteria</taxon>
        <taxon>Hyphomicrobiales</taxon>
        <taxon>Aurantimonadaceae</taxon>
        <taxon>Martelella</taxon>
    </lineage>
</organism>
<protein>
    <submittedName>
        <fullName evidence="2">Uncharacterized protein</fullName>
    </submittedName>
</protein>
<keyword evidence="1" id="KW-0732">Signal</keyword>
<dbReference type="RefSeq" id="WP_018067631.1">
    <property type="nucleotide sequence ID" value="NZ_AQWH01000047.1"/>
</dbReference>
<dbReference type="AlphaFoldDB" id="A0A1U9Z5D8"/>
<evidence type="ECO:0000313" key="3">
    <source>
        <dbReference type="Proteomes" id="UP000191135"/>
    </source>
</evidence>
<keyword evidence="3" id="KW-1185">Reference proteome</keyword>
<name>A0A1U9Z5D8_9HYPH</name>
<evidence type="ECO:0000313" key="2">
    <source>
        <dbReference type="EMBL" id="AQZ52927.1"/>
    </source>
</evidence>
<accession>A0A1U9Z5D8</accession>
<dbReference type="eggNOG" id="ENOG503269G">
    <property type="taxonomic scope" value="Bacteria"/>
</dbReference>
<dbReference type="EMBL" id="CP020330">
    <property type="protein sequence ID" value="AQZ52927.1"/>
    <property type="molecule type" value="Genomic_DNA"/>
</dbReference>
<sequence length="415" mass="44173" precursor="true">MPTSRLTQLLLAGSFLAASGAPAFALDTDDLMAKLKAVTEKQSHMTFTYDSVEEGSDGSVTVSGMEFSPLAEAGEEMDEFKQKAPITLDLQDVQENADGSYMIGKSMASDMAFTMEDAEIAIASYIETNIHVPASADLAVLSGWGYGESTEVKNISVTVEGDKLLTIDDASAKQSFNEARTKADYLANVTGISLDLSQVDDLKPDARATLEELDLLQTTSTFTISGNWDLETGDLNVATYSLATENVGTLDFGMGLTGVTLETLETLQKISEIAQSEEMQDAPSDGASSEQENPYQAELMQLGQTIGVSGLSIRFADDSITNRLIQTIAKEKNISTDALIAEWKGQMTAGLAGLEMPDLAASVSSAVDSYLANPQNFSLSIKPQMQMPVLAVVMAGAAAPKAIPQLLNLEIKANQ</sequence>
<dbReference type="STRING" id="1122214.Mame_03622"/>
<gene>
    <name evidence="2" type="ORF">Mame_03622</name>
</gene>
<reference evidence="2 3" key="1">
    <citation type="submission" date="2017-03" db="EMBL/GenBank/DDBJ databases">
        <title>Foreign affairs: Plasmid Transfer between Roseobacters and Rhizobia.</title>
        <authorList>
            <person name="Bartling P."/>
            <person name="Bunk B."/>
            <person name="Overmann J."/>
            <person name="Brinkmann H."/>
            <person name="Petersen J."/>
        </authorList>
    </citation>
    <scope>NUCLEOTIDE SEQUENCE [LARGE SCALE GENOMIC DNA]</scope>
    <source>
        <strain evidence="2 3">MACL11</strain>
    </source>
</reference>